<keyword evidence="2" id="KW-1185">Reference proteome</keyword>
<sequence>MTMVVLQVSTPPCACCIGLNYFEPLYLTIRNSQEAQQIRYALDISHVVTGNCVSHPSRCSRSPPKLVPRIGRAHFRSYHPVSPRAEHDPVMVGRLVHDARWYLDILWYDAVAYGAAKLDFVSEAACRASSYAREAE</sequence>
<dbReference type="Proteomes" id="UP000759537">
    <property type="component" value="Unassembled WGS sequence"/>
</dbReference>
<reference evidence="1" key="2">
    <citation type="journal article" date="2020" name="Nat. Commun.">
        <title>Large-scale genome sequencing of mycorrhizal fungi provides insights into the early evolution of symbiotic traits.</title>
        <authorList>
            <person name="Miyauchi S."/>
            <person name="Kiss E."/>
            <person name="Kuo A."/>
            <person name="Drula E."/>
            <person name="Kohler A."/>
            <person name="Sanchez-Garcia M."/>
            <person name="Morin E."/>
            <person name="Andreopoulos B."/>
            <person name="Barry K.W."/>
            <person name="Bonito G."/>
            <person name="Buee M."/>
            <person name="Carver A."/>
            <person name="Chen C."/>
            <person name="Cichocki N."/>
            <person name="Clum A."/>
            <person name="Culley D."/>
            <person name="Crous P.W."/>
            <person name="Fauchery L."/>
            <person name="Girlanda M."/>
            <person name="Hayes R.D."/>
            <person name="Keri Z."/>
            <person name="LaButti K."/>
            <person name="Lipzen A."/>
            <person name="Lombard V."/>
            <person name="Magnuson J."/>
            <person name="Maillard F."/>
            <person name="Murat C."/>
            <person name="Nolan M."/>
            <person name="Ohm R.A."/>
            <person name="Pangilinan J."/>
            <person name="Pereira M.F."/>
            <person name="Perotto S."/>
            <person name="Peter M."/>
            <person name="Pfister S."/>
            <person name="Riley R."/>
            <person name="Sitrit Y."/>
            <person name="Stielow J.B."/>
            <person name="Szollosi G."/>
            <person name="Zifcakova L."/>
            <person name="Stursova M."/>
            <person name="Spatafora J.W."/>
            <person name="Tedersoo L."/>
            <person name="Vaario L.M."/>
            <person name="Yamada A."/>
            <person name="Yan M."/>
            <person name="Wang P."/>
            <person name="Xu J."/>
            <person name="Bruns T."/>
            <person name="Baldrian P."/>
            <person name="Vilgalys R."/>
            <person name="Dunand C."/>
            <person name="Henrissat B."/>
            <person name="Grigoriev I.V."/>
            <person name="Hibbett D."/>
            <person name="Nagy L.G."/>
            <person name="Martin F.M."/>
        </authorList>
    </citation>
    <scope>NUCLEOTIDE SEQUENCE</scope>
    <source>
        <strain evidence="1">Prilba</strain>
    </source>
</reference>
<comment type="caution">
    <text evidence="1">The sequence shown here is derived from an EMBL/GenBank/DDBJ whole genome shotgun (WGS) entry which is preliminary data.</text>
</comment>
<name>A0A9P5N159_9AGAM</name>
<protein>
    <submittedName>
        <fullName evidence="1">Uncharacterized protein</fullName>
    </submittedName>
</protein>
<dbReference type="AlphaFoldDB" id="A0A9P5N159"/>
<accession>A0A9P5N159</accession>
<organism evidence="1 2">
    <name type="scientific">Russula ochroleuca</name>
    <dbReference type="NCBI Taxonomy" id="152965"/>
    <lineage>
        <taxon>Eukaryota</taxon>
        <taxon>Fungi</taxon>
        <taxon>Dikarya</taxon>
        <taxon>Basidiomycota</taxon>
        <taxon>Agaricomycotina</taxon>
        <taxon>Agaricomycetes</taxon>
        <taxon>Russulales</taxon>
        <taxon>Russulaceae</taxon>
        <taxon>Russula</taxon>
    </lineage>
</organism>
<evidence type="ECO:0000313" key="2">
    <source>
        <dbReference type="Proteomes" id="UP000759537"/>
    </source>
</evidence>
<gene>
    <name evidence="1" type="ORF">DFH94DRAFT_722485</name>
</gene>
<dbReference type="EMBL" id="WHVB01000004">
    <property type="protein sequence ID" value="KAF8483523.1"/>
    <property type="molecule type" value="Genomic_DNA"/>
</dbReference>
<dbReference type="OrthoDB" id="191270at2759"/>
<evidence type="ECO:0000313" key="1">
    <source>
        <dbReference type="EMBL" id="KAF8483523.1"/>
    </source>
</evidence>
<proteinExistence type="predicted"/>
<reference evidence="1" key="1">
    <citation type="submission" date="2019-10" db="EMBL/GenBank/DDBJ databases">
        <authorList>
            <consortium name="DOE Joint Genome Institute"/>
            <person name="Kuo A."/>
            <person name="Miyauchi S."/>
            <person name="Kiss E."/>
            <person name="Drula E."/>
            <person name="Kohler A."/>
            <person name="Sanchez-Garcia M."/>
            <person name="Andreopoulos B."/>
            <person name="Barry K.W."/>
            <person name="Bonito G."/>
            <person name="Buee M."/>
            <person name="Carver A."/>
            <person name="Chen C."/>
            <person name="Cichocki N."/>
            <person name="Clum A."/>
            <person name="Culley D."/>
            <person name="Crous P.W."/>
            <person name="Fauchery L."/>
            <person name="Girlanda M."/>
            <person name="Hayes R."/>
            <person name="Keri Z."/>
            <person name="LaButti K."/>
            <person name="Lipzen A."/>
            <person name="Lombard V."/>
            <person name="Magnuson J."/>
            <person name="Maillard F."/>
            <person name="Morin E."/>
            <person name="Murat C."/>
            <person name="Nolan M."/>
            <person name="Ohm R."/>
            <person name="Pangilinan J."/>
            <person name="Pereira M."/>
            <person name="Perotto S."/>
            <person name="Peter M."/>
            <person name="Riley R."/>
            <person name="Sitrit Y."/>
            <person name="Stielow B."/>
            <person name="Szollosi G."/>
            <person name="Zifcakova L."/>
            <person name="Stursova M."/>
            <person name="Spatafora J.W."/>
            <person name="Tedersoo L."/>
            <person name="Vaario L.-M."/>
            <person name="Yamada A."/>
            <person name="Yan M."/>
            <person name="Wang P."/>
            <person name="Xu J."/>
            <person name="Bruns T."/>
            <person name="Baldrian P."/>
            <person name="Vilgalys R."/>
            <person name="Henrissat B."/>
            <person name="Grigoriev I.V."/>
            <person name="Hibbett D."/>
            <person name="Nagy L.G."/>
            <person name="Martin F.M."/>
        </authorList>
    </citation>
    <scope>NUCLEOTIDE SEQUENCE</scope>
    <source>
        <strain evidence="1">Prilba</strain>
    </source>
</reference>